<dbReference type="SUPFAM" id="SSF55174">
    <property type="entry name" value="Alpha-L RNA-binding motif"/>
    <property type="match status" value="1"/>
</dbReference>
<dbReference type="CDD" id="cd00165">
    <property type="entry name" value="S4"/>
    <property type="match status" value="1"/>
</dbReference>
<reference evidence="7 8" key="1">
    <citation type="journal article" date="2015" name="Genome Announc.">
        <title>Expanding the biotechnology potential of lactobacilli through comparative genomics of 213 strains and associated genera.</title>
        <authorList>
            <person name="Sun Z."/>
            <person name="Harris H.M."/>
            <person name="McCann A."/>
            <person name="Guo C."/>
            <person name="Argimon S."/>
            <person name="Zhang W."/>
            <person name="Yang X."/>
            <person name="Jeffery I.B."/>
            <person name="Cooney J.C."/>
            <person name="Kagawa T.F."/>
            <person name="Liu W."/>
            <person name="Song Y."/>
            <person name="Salvetti E."/>
            <person name="Wrobel A."/>
            <person name="Rasinkangas P."/>
            <person name="Parkhill J."/>
            <person name="Rea M.C."/>
            <person name="O'Sullivan O."/>
            <person name="Ritari J."/>
            <person name="Douillard F.P."/>
            <person name="Paul Ross R."/>
            <person name="Yang R."/>
            <person name="Briner A.E."/>
            <person name="Felis G.E."/>
            <person name="de Vos W.M."/>
            <person name="Barrangou R."/>
            <person name="Klaenhammer T.R."/>
            <person name="Caufield P.W."/>
            <person name="Cui Y."/>
            <person name="Zhang H."/>
            <person name="O'Toole P.W."/>
        </authorList>
    </citation>
    <scope>NUCLEOTIDE SEQUENCE [LARGE SCALE GENOMIC DNA]</scope>
    <source>
        <strain evidence="7 8">DSM 24301</strain>
    </source>
</reference>
<dbReference type="PANTHER" id="PTHR47683">
    <property type="entry name" value="PSEUDOURIDINE SYNTHASE FAMILY PROTEIN-RELATED"/>
    <property type="match status" value="1"/>
</dbReference>
<dbReference type="InterPro" id="IPR002942">
    <property type="entry name" value="S4_RNA-bd"/>
</dbReference>
<dbReference type="GO" id="GO:0003723">
    <property type="term" value="F:RNA binding"/>
    <property type="evidence" value="ECO:0007669"/>
    <property type="project" value="UniProtKB-KW"/>
</dbReference>
<dbReference type="PATRIC" id="fig|1293598.4.peg.836"/>
<dbReference type="SUPFAM" id="SSF55120">
    <property type="entry name" value="Pseudouridine synthase"/>
    <property type="match status" value="1"/>
</dbReference>
<evidence type="ECO:0000259" key="6">
    <source>
        <dbReference type="SMART" id="SM00363"/>
    </source>
</evidence>
<evidence type="ECO:0000313" key="7">
    <source>
        <dbReference type="EMBL" id="KRO16799.1"/>
    </source>
</evidence>
<dbReference type="STRING" id="1293598.IV56_GL000788"/>
<feature type="domain" description="RNA-binding S4" evidence="6">
    <location>
        <begin position="13"/>
        <end position="70"/>
    </location>
</feature>
<accession>A0A0R2MT61</accession>
<proteinExistence type="inferred from homology"/>
<dbReference type="InterPro" id="IPR020103">
    <property type="entry name" value="PsdUridine_synth_cat_dom_sf"/>
</dbReference>
<dbReference type="GO" id="GO:0005829">
    <property type="term" value="C:cytosol"/>
    <property type="evidence" value="ECO:0007669"/>
    <property type="project" value="UniProtKB-ARBA"/>
</dbReference>
<comment type="caution">
    <text evidence="7">The sequence shown here is derived from an EMBL/GenBank/DDBJ whole genome shotgun (WGS) entry which is preliminary data.</text>
</comment>
<evidence type="ECO:0000256" key="4">
    <source>
        <dbReference type="PROSITE-ProRule" id="PRU00182"/>
    </source>
</evidence>
<dbReference type="GO" id="GO:0120159">
    <property type="term" value="F:rRNA pseudouridine synthase activity"/>
    <property type="evidence" value="ECO:0007669"/>
    <property type="project" value="UniProtKB-ARBA"/>
</dbReference>
<dbReference type="InterPro" id="IPR036986">
    <property type="entry name" value="S4_RNA-bd_sf"/>
</dbReference>
<dbReference type="InterPro" id="IPR050343">
    <property type="entry name" value="RsuA_PseudoU_synthase"/>
</dbReference>
<dbReference type="Gene3D" id="3.30.70.580">
    <property type="entry name" value="Pseudouridine synthase I, catalytic domain, N-terminal subdomain"/>
    <property type="match status" value="1"/>
</dbReference>
<dbReference type="EC" id="5.4.99.-" evidence="5"/>
<organism evidence="7 8">
    <name type="scientific">Lacticaseibacillus saniviri JCM 17471 = DSM 24301</name>
    <dbReference type="NCBI Taxonomy" id="1293598"/>
    <lineage>
        <taxon>Bacteria</taxon>
        <taxon>Bacillati</taxon>
        <taxon>Bacillota</taxon>
        <taxon>Bacilli</taxon>
        <taxon>Lactobacillales</taxon>
        <taxon>Lactobacillaceae</taxon>
        <taxon>Lacticaseibacillus</taxon>
    </lineage>
</organism>
<evidence type="ECO:0000256" key="5">
    <source>
        <dbReference type="RuleBase" id="RU003887"/>
    </source>
</evidence>
<dbReference type="Pfam" id="PF00849">
    <property type="entry name" value="PseudoU_synth_2"/>
    <property type="match status" value="1"/>
</dbReference>
<sequence>MGFVAGYTFGDVMRLDKQLSHLQYGSRKEVRELIKHKHVAVDGVIQTDPGFDVKTATIAVDGEVVAGALDVTYLLNKPQNVITATEDAHQATVLDLIATADRRPNLSPVGRLDKDTTGLLFLTTDGQLAHRLLDPKKHVPKTYRVQLREPLTDTAQEVLEHGISFKDFTSQPAQVERLTPDAMQIALTIHEGKFHQVKRMLLAVDNEVMQLERIAMGGLALPEDLAPGQYRAVTDDELAQLTAK</sequence>
<dbReference type="EMBL" id="JQCE01000032">
    <property type="protein sequence ID" value="KRO16799.1"/>
    <property type="molecule type" value="Genomic_DNA"/>
</dbReference>
<dbReference type="Gene3D" id="3.10.290.10">
    <property type="entry name" value="RNA-binding S4 domain"/>
    <property type="match status" value="1"/>
</dbReference>
<dbReference type="Pfam" id="PF01479">
    <property type="entry name" value="S4"/>
    <property type="match status" value="1"/>
</dbReference>
<comment type="similarity">
    <text evidence="1 5">Belongs to the pseudouridine synthase RsuA family.</text>
</comment>
<evidence type="ECO:0000256" key="3">
    <source>
        <dbReference type="ARBA" id="ARBA00023235"/>
    </source>
</evidence>
<dbReference type="PROSITE" id="PS01149">
    <property type="entry name" value="PSI_RSU"/>
    <property type="match status" value="1"/>
</dbReference>
<keyword evidence="8" id="KW-1185">Reference proteome</keyword>
<protein>
    <recommendedName>
        <fullName evidence="5">Pseudouridine synthase</fullName>
        <ecNumber evidence="5">5.4.99.-</ecNumber>
    </recommendedName>
</protein>
<name>A0A0R2MT61_9LACO</name>
<evidence type="ECO:0000256" key="1">
    <source>
        <dbReference type="ARBA" id="ARBA00008348"/>
    </source>
</evidence>
<dbReference type="FunFam" id="3.30.70.1560:FF:000001">
    <property type="entry name" value="Pseudouridine synthase"/>
    <property type="match status" value="1"/>
</dbReference>
<dbReference type="SMART" id="SM00363">
    <property type="entry name" value="S4"/>
    <property type="match status" value="1"/>
</dbReference>
<dbReference type="CDD" id="cd02553">
    <property type="entry name" value="PseudoU_synth_RsuA"/>
    <property type="match status" value="1"/>
</dbReference>
<evidence type="ECO:0000313" key="8">
    <source>
        <dbReference type="Proteomes" id="UP000050969"/>
    </source>
</evidence>
<dbReference type="InterPro" id="IPR020094">
    <property type="entry name" value="TruA/RsuA/RluB/E/F_N"/>
</dbReference>
<dbReference type="Proteomes" id="UP000050969">
    <property type="component" value="Unassembled WGS sequence"/>
</dbReference>
<keyword evidence="2 4" id="KW-0694">RNA-binding</keyword>
<gene>
    <name evidence="7" type="ORF">IV56_GL000788</name>
</gene>
<keyword evidence="3 5" id="KW-0413">Isomerase</keyword>
<dbReference type="Gene3D" id="3.30.70.1560">
    <property type="entry name" value="Alpha-L RNA-binding motif"/>
    <property type="match status" value="1"/>
</dbReference>
<dbReference type="InterPro" id="IPR000748">
    <property type="entry name" value="PsdUridine_synth_RsuA/RluB/E/F"/>
</dbReference>
<dbReference type="GO" id="GO:0000455">
    <property type="term" value="P:enzyme-directed rRNA pseudouridine synthesis"/>
    <property type="evidence" value="ECO:0007669"/>
    <property type="project" value="UniProtKB-ARBA"/>
</dbReference>
<evidence type="ECO:0000256" key="2">
    <source>
        <dbReference type="ARBA" id="ARBA00022884"/>
    </source>
</evidence>
<dbReference type="PANTHER" id="PTHR47683:SF4">
    <property type="entry name" value="PSEUDOURIDINE SYNTHASE"/>
    <property type="match status" value="1"/>
</dbReference>
<dbReference type="InterPro" id="IPR006145">
    <property type="entry name" value="PsdUridine_synth_RsuA/RluA"/>
</dbReference>
<dbReference type="AlphaFoldDB" id="A0A0R2MT61"/>
<dbReference type="InterPro" id="IPR018496">
    <property type="entry name" value="PsdUridine_synth_RsuA/RluB_CS"/>
</dbReference>
<dbReference type="NCBIfam" id="TIGR00093">
    <property type="entry name" value="pseudouridine synthase"/>
    <property type="match status" value="1"/>
</dbReference>
<dbReference type="PROSITE" id="PS50889">
    <property type="entry name" value="S4"/>
    <property type="match status" value="1"/>
</dbReference>
<dbReference type="InterPro" id="IPR042092">
    <property type="entry name" value="PsdUridine_s_RsuA/RluB/E/F_cat"/>
</dbReference>